<dbReference type="EMBL" id="JASAOG010000020">
    <property type="protein sequence ID" value="KAK0063786.1"/>
    <property type="molecule type" value="Genomic_DNA"/>
</dbReference>
<dbReference type="AlphaFoldDB" id="A0AAD8FHN4"/>
<name>A0AAD8FHN4_BIOPF</name>
<dbReference type="GO" id="GO:0004623">
    <property type="term" value="F:phospholipase A2 activity"/>
    <property type="evidence" value="ECO:0007669"/>
    <property type="project" value="TreeGrafter"/>
</dbReference>
<dbReference type="PANTHER" id="PTHR13943:SF77">
    <property type="entry name" value="LRAT DOMAIN-CONTAINING PROTEIN"/>
    <property type="match status" value="1"/>
</dbReference>
<keyword evidence="3" id="KW-0378">Hydrolase</keyword>
<reference evidence="7" key="1">
    <citation type="journal article" date="2023" name="PLoS Negl. Trop. Dis.">
        <title>A genome sequence for Biomphalaria pfeifferi, the major vector snail for the human-infecting parasite Schistosoma mansoni.</title>
        <authorList>
            <person name="Bu L."/>
            <person name="Lu L."/>
            <person name="Laidemitt M.R."/>
            <person name="Zhang S.M."/>
            <person name="Mutuku M."/>
            <person name="Mkoji G."/>
            <person name="Steinauer M."/>
            <person name="Loker E.S."/>
        </authorList>
    </citation>
    <scope>NUCLEOTIDE SEQUENCE</scope>
    <source>
        <strain evidence="7">KasaAsao</strain>
    </source>
</reference>
<sequence>MEDLIRMFCQRVFAAINDVTNRTTKQEELDKIISKRNERFAKRLDIGDKVQFPRLIYSHFGIFVGMMNITKEQDNIEQKFDGDIAHLTDLPTAQGLPFKKSIRPENNAIQLGHFLDIAGKSVALKNHELDRIYSPLPKEVIKGKAIEKLGNVGYNLFNGNCEHFANYCRYNRPISNQVLSLSALLTYGIFWTIFYLGKDNNLSLIVVYLAIKSYVFYFLF</sequence>
<evidence type="ECO:0000313" key="8">
    <source>
        <dbReference type="Proteomes" id="UP001233172"/>
    </source>
</evidence>
<keyword evidence="8" id="KW-1185">Reference proteome</keyword>
<dbReference type="GO" id="GO:0005737">
    <property type="term" value="C:cytoplasm"/>
    <property type="evidence" value="ECO:0007669"/>
    <property type="project" value="TreeGrafter"/>
</dbReference>
<proteinExistence type="inferred from homology"/>
<evidence type="ECO:0000313" key="7">
    <source>
        <dbReference type="EMBL" id="KAK0063786.1"/>
    </source>
</evidence>
<evidence type="ECO:0000259" key="6">
    <source>
        <dbReference type="PROSITE" id="PS51934"/>
    </source>
</evidence>
<dbReference type="PANTHER" id="PTHR13943">
    <property type="entry name" value="HRAS-LIKE SUPPRESSOR - RELATED"/>
    <property type="match status" value="1"/>
</dbReference>
<accession>A0AAD8FHN4</accession>
<evidence type="ECO:0000256" key="5">
    <source>
        <dbReference type="SAM" id="Phobius"/>
    </source>
</evidence>
<feature type="domain" description="LRAT" evidence="6">
    <location>
        <begin position="49"/>
        <end position="177"/>
    </location>
</feature>
<dbReference type="InterPro" id="IPR051496">
    <property type="entry name" value="H-rev107_PLA/AT"/>
</dbReference>
<comment type="caution">
    <text evidence="7">The sequence shown here is derived from an EMBL/GenBank/DDBJ whole genome shotgun (WGS) entry which is preliminary data.</text>
</comment>
<keyword evidence="5" id="KW-0812">Transmembrane</keyword>
<comment type="similarity">
    <text evidence="1">Belongs to the H-rev107 family.</text>
</comment>
<feature type="transmembrane region" description="Helical" evidence="5">
    <location>
        <begin position="202"/>
        <end position="219"/>
    </location>
</feature>
<dbReference type="GO" id="GO:0016410">
    <property type="term" value="F:N-acyltransferase activity"/>
    <property type="evidence" value="ECO:0007669"/>
    <property type="project" value="TreeGrafter"/>
</dbReference>
<reference evidence="7" key="2">
    <citation type="submission" date="2023-04" db="EMBL/GenBank/DDBJ databases">
        <authorList>
            <person name="Bu L."/>
            <person name="Lu L."/>
            <person name="Laidemitt M.R."/>
            <person name="Zhang S.M."/>
            <person name="Mutuku M."/>
            <person name="Mkoji G."/>
            <person name="Steinauer M."/>
            <person name="Loker E.S."/>
        </authorList>
    </citation>
    <scope>NUCLEOTIDE SEQUENCE</scope>
    <source>
        <strain evidence="7">KasaAsao</strain>
        <tissue evidence="7">Whole Snail</tissue>
    </source>
</reference>
<gene>
    <name evidence="7" type="ORF">Bpfe_006937</name>
</gene>
<dbReference type="GO" id="GO:0008970">
    <property type="term" value="F:phospholipase A1 activity"/>
    <property type="evidence" value="ECO:0007669"/>
    <property type="project" value="TreeGrafter"/>
</dbReference>
<dbReference type="GO" id="GO:0070292">
    <property type="term" value="P:N-acylphosphatidylethanolamine metabolic process"/>
    <property type="evidence" value="ECO:0007669"/>
    <property type="project" value="TreeGrafter"/>
</dbReference>
<keyword evidence="4" id="KW-0443">Lipid metabolism</keyword>
<feature type="transmembrane region" description="Helical" evidence="5">
    <location>
        <begin position="178"/>
        <end position="196"/>
    </location>
</feature>
<evidence type="ECO:0000256" key="1">
    <source>
        <dbReference type="ARBA" id="ARBA00007824"/>
    </source>
</evidence>
<keyword evidence="5" id="KW-0472">Membrane</keyword>
<dbReference type="Proteomes" id="UP001233172">
    <property type="component" value="Unassembled WGS sequence"/>
</dbReference>
<evidence type="ECO:0000256" key="4">
    <source>
        <dbReference type="ARBA" id="ARBA00023098"/>
    </source>
</evidence>
<dbReference type="Pfam" id="PF04970">
    <property type="entry name" value="LRAT"/>
    <property type="match status" value="1"/>
</dbReference>
<keyword evidence="5" id="KW-1133">Transmembrane helix</keyword>
<keyword evidence="7" id="KW-0012">Acyltransferase</keyword>
<dbReference type="Gene3D" id="3.90.1720.10">
    <property type="entry name" value="endopeptidase domain like (from Nostoc punctiforme)"/>
    <property type="match status" value="1"/>
</dbReference>
<dbReference type="PROSITE" id="PS51934">
    <property type="entry name" value="LRAT"/>
    <property type="match status" value="1"/>
</dbReference>
<dbReference type="InterPro" id="IPR007053">
    <property type="entry name" value="LRAT_dom"/>
</dbReference>
<protein>
    <submittedName>
        <fullName evidence="7">Lecithin retinol acyltransferase-like isoform X1</fullName>
    </submittedName>
</protein>
<evidence type="ECO:0000256" key="3">
    <source>
        <dbReference type="ARBA" id="ARBA00022801"/>
    </source>
</evidence>
<organism evidence="7 8">
    <name type="scientific">Biomphalaria pfeifferi</name>
    <name type="common">Bloodfluke planorb</name>
    <name type="synonym">Freshwater snail</name>
    <dbReference type="NCBI Taxonomy" id="112525"/>
    <lineage>
        <taxon>Eukaryota</taxon>
        <taxon>Metazoa</taxon>
        <taxon>Spiralia</taxon>
        <taxon>Lophotrochozoa</taxon>
        <taxon>Mollusca</taxon>
        <taxon>Gastropoda</taxon>
        <taxon>Heterobranchia</taxon>
        <taxon>Euthyneura</taxon>
        <taxon>Panpulmonata</taxon>
        <taxon>Hygrophila</taxon>
        <taxon>Lymnaeoidea</taxon>
        <taxon>Planorbidae</taxon>
        <taxon>Biomphalaria</taxon>
    </lineage>
</organism>
<evidence type="ECO:0000256" key="2">
    <source>
        <dbReference type="ARBA" id="ARBA00022679"/>
    </source>
</evidence>
<keyword evidence="2" id="KW-0808">Transferase</keyword>